<proteinExistence type="inferred from homology"/>
<feature type="signal peptide" evidence="8">
    <location>
        <begin position="1"/>
        <end position="23"/>
    </location>
</feature>
<reference evidence="10" key="1">
    <citation type="submission" date="2018-03" db="EMBL/GenBank/DDBJ databases">
        <authorList>
            <person name="Rodrigo-Torres L."/>
            <person name="Arahal R. D."/>
            <person name="Lucena T."/>
        </authorList>
    </citation>
    <scope>NUCLEOTIDE SEQUENCE [LARGE SCALE GENOMIC DNA]</scope>
    <source>
        <strain evidence="10">CECT 8504</strain>
    </source>
</reference>
<dbReference type="PANTHER" id="PTHR30026">
    <property type="entry name" value="OUTER MEMBRANE PROTEIN TOLC"/>
    <property type="match status" value="1"/>
</dbReference>
<keyword evidence="3" id="KW-0813">Transport</keyword>
<comment type="similarity">
    <text evidence="2">Belongs to the outer membrane factor (OMF) (TC 1.B.17) family.</text>
</comment>
<keyword evidence="5" id="KW-0812">Transmembrane</keyword>
<dbReference type="GO" id="GO:1990281">
    <property type="term" value="C:efflux pump complex"/>
    <property type="evidence" value="ECO:0007669"/>
    <property type="project" value="TreeGrafter"/>
</dbReference>
<organism evidence="9 10">
    <name type="scientific">Palleronia abyssalis</name>
    <dbReference type="NCBI Taxonomy" id="1501240"/>
    <lineage>
        <taxon>Bacteria</taxon>
        <taxon>Pseudomonadati</taxon>
        <taxon>Pseudomonadota</taxon>
        <taxon>Alphaproteobacteria</taxon>
        <taxon>Rhodobacterales</taxon>
        <taxon>Roseobacteraceae</taxon>
        <taxon>Palleronia</taxon>
    </lineage>
</organism>
<protein>
    <submittedName>
        <fullName evidence="9">Outer membrane efflux protein BepC</fullName>
    </submittedName>
</protein>
<dbReference type="RefSeq" id="WP_108893661.1">
    <property type="nucleotide sequence ID" value="NZ_ONZF01000003.1"/>
</dbReference>
<evidence type="ECO:0000256" key="8">
    <source>
        <dbReference type="SAM" id="SignalP"/>
    </source>
</evidence>
<dbReference type="InterPro" id="IPR051906">
    <property type="entry name" value="TolC-like"/>
</dbReference>
<evidence type="ECO:0000313" key="9">
    <source>
        <dbReference type="EMBL" id="SPJ23798.1"/>
    </source>
</evidence>
<name>A0A2R8BUG8_9RHOB</name>
<feature type="chain" id="PRO_5015351714" evidence="8">
    <location>
        <begin position="24"/>
        <end position="462"/>
    </location>
</feature>
<dbReference type="GO" id="GO:0015288">
    <property type="term" value="F:porin activity"/>
    <property type="evidence" value="ECO:0007669"/>
    <property type="project" value="TreeGrafter"/>
</dbReference>
<evidence type="ECO:0000256" key="6">
    <source>
        <dbReference type="ARBA" id="ARBA00023136"/>
    </source>
</evidence>
<evidence type="ECO:0000256" key="3">
    <source>
        <dbReference type="ARBA" id="ARBA00022448"/>
    </source>
</evidence>
<dbReference type="AlphaFoldDB" id="A0A2R8BUG8"/>
<comment type="subcellular location">
    <subcellularLocation>
        <location evidence="1">Cell outer membrane</location>
    </subcellularLocation>
</comment>
<dbReference type="PANTHER" id="PTHR30026:SF22">
    <property type="entry name" value="OUTER MEMBRANE EFFLUX PROTEIN"/>
    <property type="match status" value="1"/>
</dbReference>
<keyword evidence="4" id="KW-1134">Transmembrane beta strand</keyword>
<dbReference type="GO" id="GO:0009279">
    <property type="term" value="C:cell outer membrane"/>
    <property type="evidence" value="ECO:0007669"/>
    <property type="project" value="UniProtKB-SubCell"/>
</dbReference>
<evidence type="ECO:0000256" key="5">
    <source>
        <dbReference type="ARBA" id="ARBA00022692"/>
    </source>
</evidence>
<evidence type="ECO:0000256" key="2">
    <source>
        <dbReference type="ARBA" id="ARBA00007613"/>
    </source>
</evidence>
<dbReference type="InterPro" id="IPR003423">
    <property type="entry name" value="OMP_efflux"/>
</dbReference>
<keyword evidence="7" id="KW-0998">Cell outer membrane</keyword>
<dbReference type="Proteomes" id="UP000244912">
    <property type="component" value="Unassembled WGS sequence"/>
</dbReference>
<keyword evidence="10" id="KW-1185">Reference proteome</keyword>
<evidence type="ECO:0000256" key="7">
    <source>
        <dbReference type="ARBA" id="ARBA00023237"/>
    </source>
</evidence>
<dbReference type="Pfam" id="PF02321">
    <property type="entry name" value="OEP"/>
    <property type="match status" value="2"/>
</dbReference>
<dbReference type="SUPFAM" id="SSF56954">
    <property type="entry name" value="Outer membrane efflux proteins (OEP)"/>
    <property type="match status" value="1"/>
</dbReference>
<sequence>MRLRSLCQAGVAALMIVSGPLSAQAETLADAFVLAYRHSGLLEKNRAVLRAADEDVASAIAQLRPIINYTVQAQQSFTAPNGFVPPTTDTTPTTASAAITAELLLWDGGASRLAIDVARETVLATRHGLLQVEQQVLYNAVLAYLSVREAIAFVELRQSNVQLITEQLRAAQERFEVGEVTRTDVAIAEAQLASARSNLAAALGDLEIAQSQYVQAVGQEPGNLTPIEAHPTIVNTLAAAQDIARKTHPTIRRDMRGVTIAELNVLRAEALTRPQITGSGRLSIDDEFVEQGSVGIQLSGPIYRGGALSAAYRQAVARRDESRADLHITVDDILQQVAEAWAQQEVAIARIAANELQVRAARVAFRGLQEEVSLGARTTLDVLDAEQDLQDARAALISAQIAEIRSAYSLLFTMGLLTAEYLDLGIPTYDPSLYYNAVKDAPSGRVSPQGQKLDKVLRAIGR</sequence>
<evidence type="ECO:0000256" key="1">
    <source>
        <dbReference type="ARBA" id="ARBA00004442"/>
    </source>
</evidence>
<evidence type="ECO:0000256" key="4">
    <source>
        <dbReference type="ARBA" id="ARBA00022452"/>
    </source>
</evidence>
<dbReference type="OrthoDB" id="9789368at2"/>
<accession>A0A2R8BUG8</accession>
<evidence type="ECO:0000313" key="10">
    <source>
        <dbReference type="Proteomes" id="UP000244912"/>
    </source>
</evidence>
<dbReference type="InterPro" id="IPR010130">
    <property type="entry name" value="T1SS_OMP_TolC"/>
</dbReference>
<keyword evidence="6" id="KW-0472">Membrane</keyword>
<dbReference type="Gene3D" id="1.20.1600.10">
    <property type="entry name" value="Outer membrane efflux proteins (OEP)"/>
    <property type="match status" value="1"/>
</dbReference>
<dbReference type="EMBL" id="ONZF01000003">
    <property type="protein sequence ID" value="SPJ23798.1"/>
    <property type="molecule type" value="Genomic_DNA"/>
</dbReference>
<dbReference type="GO" id="GO:0015562">
    <property type="term" value="F:efflux transmembrane transporter activity"/>
    <property type="evidence" value="ECO:0007669"/>
    <property type="project" value="InterPro"/>
</dbReference>
<dbReference type="NCBIfam" id="TIGR01844">
    <property type="entry name" value="type_I_sec_TolC"/>
    <property type="match status" value="1"/>
</dbReference>
<keyword evidence="8" id="KW-0732">Signal</keyword>
<gene>
    <name evidence="9" type="primary">bepC</name>
    <name evidence="9" type="ORF">PAA8504_01613</name>
</gene>